<gene>
    <name evidence="1" type="ORF">M9Y10_004337</name>
</gene>
<reference evidence="1 2" key="1">
    <citation type="submission" date="2024-04" db="EMBL/GenBank/DDBJ databases">
        <title>Tritrichomonas musculus Genome.</title>
        <authorList>
            <person name="Alves-Ferreira E."/>
            <person name="Grigg M."/>
            <person name="Lorenzi H."/>
            <person name="Galac M."/>
        </authorList>
    </citation>
    <scope>NUCLEOTIDE SEQUENCE [LARGE SCALE GENOMIC DNA]</scope>
    <source>
        <strain evidence="1 2">EAF2021</strain>
    </source>
</reference>
<evidence type="ECO:0000313" key="1">
    <source>
        <dbReference type="EMBL" id="KAK8881593.1"/>
    </source>
</evidence>
<dbReference type="Proteomes" id="UP001470230">
    <property type="component" value="Unassembled WGS sequence"/>
</dbReference>
<proteinExistence type="predicted"/>
<accession>A0ABR2JSJ4</accession>
<name>A0ABR2JSJ4_9EUKA</name>
<evidence type="ECO:0000313" key="2">
    <source>
        <dbReference type="Proteomes" id="UP001470230"/>
    </source>
</evidence>
<protein>
    <submittedName>
        <fullName evidence="1">Uncharacterized protein</fullName>
    </submittedName>
</protein>
<organism evidence="1 2">
    <name type="scientific">Tritrichomonas musculus</name>
    <dbReference type="NCBI Taxonomy" id="1915356"/>
    <lineage>
        <taxon>Eukaryota</taxon>
        <taxon>Metamonada</taxon>
        <taxon>Parabasalia</taxon>
        <taxon>Tritrichomonadida</taxon>
        <taxon>Tritrichomonadidae</taxon>
        <taxon>Tritrichomonas</taxon>
    </lineage>
</organism>
<sequence length="571" mass="65377">MDSKNPLSSIFHDIEKYLENQEESLNQFLLLKQDFLDGAQDLGEIYDSIYNLIKEDQNISAAFERSKSFFGKEPSSVDLIRDFTLFFTKNLSDTPDLIQLMAHVTSLFVENLISFDFLSYYTNLICPPSLFDQKLAELKKCLDENQQYIRQNSIPDIKIPDGTNILMSGKPSIGLEFLILISLLIQDEEQQKSILKCLRLYGLQFIPYEAALNWLISINEFIGHQFEHKVKVLNIQPSIFIPSNIFTELSASHSEIQMMWIFGATFYNFLKKMPKIESNSKSAIQLNNSRILEKNRKIDHHTSKAAPYIAELQSIKFFTTLKCAGQALRKGEPIITSIPEGVIDALFGHDCQLDKTDTFYRFLFEKCYEFGQKATQIQISLAKAKFLRLEPSSSDGRITFYELIRPAVILRSLVFSGAVFEVPNSKVLGLTFQVAEKTVSHFTKLSQKYEKLVNTLKTAGQFDVDDHAALSIVYFMILYQLIEKVDSSKIQLVQEIPNLIFEKKPPLQEFDMEAISNVDIVLKNFVQNLNKADESQFFNQTTPNFKKDFVFHIDVGKDVVISKGIMNSIMT</sequence>
<comment type="caution">
    <text evidence="1">The sequence shown here is derived from an EMBL/GenBank/DDBJ whole genome shotgun (WGS) entry which is preliminary data.</text>
</comment>
<dbReference type="EMBL" id="JAPFFF010000010">
    <property type="protein sequence ID" value="KAK8881593.1"/>
    <property type="molecule type" value="Genomic_DNA"/>
</dbReference>
<keyword evidence="2" id="KW-1185">Reference proteome</keyword>